<keyword evidence="3" id="KW-1185">Reference proteome</keyword>
<dbReference type="EMBL" id="MTBP01000003">
    <property type="protein sequence ID" value="POM23121.1"/>
    <property type="molecule type" value="Genomic_DNA"/>
</dbReference>
<organism evidence="2 3">
    <name type="scientific">Actinomadura rubteroloni</name>
    <dbReference type="NCBI Taxonomy" id="1926885"/>
    <lineage>
        <taxon>Bacteria</taxon>
        <taxon>Bacillati</taxon>
        <taxon>Actinomycetota</taxon>
        <taxon>Actinomycetes</taxon>
        <taxon>Streptosporangiales</taxon>
        <taxon>Thermomonosporaceae</taxon>
        <taxon>Actinomadura</taxon>
    </lineage>
</organism>
<feature type="compositionally biased region" description="Basic and acidic residues" evidence="1">
    <location>
        <begin position="31"/>
        <end position="40"/>
    </location>
</feature>
<accession>A0A2P4UDL1</accession>
<evidence type="ECO:0000313" key="3">
    <source>
        <dbReference type="Proteomes" id="UP000242367"/>
    </source>
</evidence>
<sequence length="140" mass="15147">MGEQQTGKHGPQLDDELERETRGMVTGGHATHADEFRETEPVSDDAVWDPAARPDPAQPDDLQSGSPPGMSTADVDRRSALARVLTGVRYPAYPDELLAHIGADAPDAAAESLADLPDRPYENLADIAEELGYGRESHRF</sequence>
<evidence type="ECO:0000256" key="1">
    <source>
        <dbReference type="SAM" id="MobiDB-lite"/>
    </source>
</evidence>
<gene>
    <name evidence="2" type="ORF">BTM25_42730</name>
</gene>
<feature type="compositionally biased region" description="Low complexity" evidence="1">
    <location>
        <begin position="49"/>
        <end position="61"/>
    </location>
</feature>
<comment type="caution">
    <text evidence="2">The sequence shown here is derived from an EMBL/GenBank/DDBJ whole genome shotgun (WGS) entry which is preliminary data.</text>
</comment>
<evidence type="ECO:0008006" key="4">
    <source>
        <dbReference type="Google" id="ProtNLM"/>
    </source>
</evidence>
<dbReference type="InterPro" id="IPR021527">
    <property type="entry name" value="DUF2795"/>
</dbReference>
<protein>
    <recommendedName>
        <fullName evidence="4">DUF2795 domain-containing protein</fullName>
    </recommendedName>
</protein>
<dbReference type="Pfam" id="PF11387">
    <property type="entry name" value="DUF2795"/>
    <property type="match status" value="1"/>
</dbReference>
<feature type="region of interest" description="Disordered" evidence="1">
    <location>
        <begin position="1"/>
        <end position="75"/>
    </location>
</feature>
<proteinExistence type="predicted"/>
<reference evidence="2 3" key="1">
    <citation type="journal article" date="2017" name="Chemistry">
        <title>Isolation, Biosynthesis and Chemical Modifications of Rubterolones A-F: Rare Tropolone Alkaloids from Actinomadura sp. 5-2.</title>
        <authorList>
            <person name="Guo H."/>
            <person name="Benndorf R."/>
            <person name="Leichnitz D."/>
            <person name="Klassen J.L."/>
            <person name="Vollmers J."/>
            <person name="Gorls H."/>
            <person name="Steinacker M."/>
            <person name="Weigel C."/>
            <person name="Dahse H.M."/>
            <person name="Kaster A.K."/>
            <person name="de Beer Z.W."/>
            <person name="Poulsen M."/>
            <person name="Beemelmanns C."/>
        </authorList>
    </citation>
    <scope>NUCLEOTIDE SEQUENCE [LARGE SCALE GENOMIC DNA]</scope>
    <source>
        <strain evidence="2 3">5-2</strain>
    </source>
</reference>
<evidence type="ECO:0000313" key="2">
    <source>
        <dbReference type="EMBL" id="POM23121.1"/>
    </source>
</evidence>
<dbReference type="Proteomes" id="UP000242367">
    <property type="component" value="Unassembled WGS sequence"/>
</dbReference>
<dbReference type="RefSeq" id="WP_103564796.1">
    <property type="nucleotide sequence ID" value="NZ_MTBP01000003.1"/>
</dbReference>
<dbReference type="AlphaFoldDB" id="A0A2P4UDL1"/>
<name>A0A2P4UDL1_9ACTN</name>